<proteinExistence type="predicted"/>
<organism evidence="9">
    <name type="scientific">Streptococcus iners</name>
    <dbReference type="NCBI Taxonomy" id="3028084"/>
    <lineage>
        <taxon>Bacteria</taxon>
        <taxon>Bacillati</taxon>
        <taxon>Bacillota</taxon>
        <taxon>Bacilli</taxon>
        <taxon>Lactobacillales</taxon>
        <taxon>Streptococcaceae</taxon>
        <taxon>Streptococcus</taxon>
    </lineage>
</organism>
<evidence type="ECO:0000256" key="7">
    <source>
        <dbReference type="SAM" id="Phobius"/>
    </source>
</evidence>
<name>A0AA97A3I9_9STRE</name>
<dbReference type="EMBL" id="CP118735">
    <property type="protein sequence ID" value="WNY51887.1"/>
    <property type="molecule type" value="Genomic_DNA"/>
</dbReference>
<feature type="transmembrane region" description="Helical" evidence="7">
    <location>
        <begin position="254"/>
        <end position="272"/>
    </location>
</feature>
<evidence type="ECO:0000259" key="8">
    <source>
        <dbReference type="Pfam" id="PF00884"/>
    </source>
</evidence>
<protein>
    <submittedName>
        <fullName evidence="9">LTA synthase family protein</fullName>
    </submittedName>
</protein>
<dbReference type="KEGG" id="sins:PW252_04365"/>
<dbReference type="CDD" id="cd16015">
    <property type="entry name" value="LTA_synthase"/>
    <property type="match status" value="1"/>
</dbReference>
<evidence type="ECO:0000313" key="9">
    <source>
        <dbReference type="EMBL" id="WNY51887.1"/>
    </source>
</evidence>
<keyword evidence="3" id="KW-1003">Cell membrane</keyword>
<dbReference type="Pfam" id="PF00884">
    <property type="entry name" value="Sulfatase"/>
    <property type="match status" value="1"/>
</dbReference>
<dbReference type="AlphaFoldDB" id="A0AA97A3I9"/>
<feature type="transmembrane region" description="Helical" evidence="7">
    <location>
        <begin position="226"/>
        <end position="242"/>
    </location>
</feature>
<evidence type="ECO:0000256" key="5">
    <source>
        <dbReference type="ARBA" id="ARBA00022989"/>
    </source>
</evidence>
<dbReference type="PANTHER" id="PTHR47371:SF3">
    <property type="entry name" value="PHOSPHOGLYCEROL TRANSFERASE I"/>
    <property type="match status" value="1"/>
</dbReference>
<keyword evidence="5 7" id="KW-1133">Transmembrane helix</keyword>
<comment type="pathway">
    <text evidence="2">Cell wall biogenesis; lipoteichoic acid biosynthesis.</text>
</comment>
<reference evidence="9" key="1">
    <citation type="submission" date="2023-02" db="EMBL/GenBank/DDBJ databases">
        <title>Streptococcus sp. Genome Sequencing and Assembly.</title>
        <authorList>
            <person name="Shore S.M."/>
            <person name="Nicholson T.L."/>
        </authorList>
    </citation>
    <scope>NUCLEOTIDE SEQUENCE</scope>
    <source>
        <strain evidence="9">29887</strain>
    </source>
</reference>
<dbReference type="InterPro" id="IPR000917">
    <property type="entry name" value="Sulfatase_N"/>
</dbReference>
<sequence length="850" mass="97775">MKLLKKLISISLTLCLCILFINYTNIIQKELGVSKNSGKVRIEANETQQYIDSIQLNGKYISSESVVKNEWYIVTQNVVDTFYISQTKNNVMEFDLSIPVKSISFEYRVGEKDKYIRIYVDNELVRTINTSKGDKHKNLVFISLPTKIQFSNQNFLWYLQLLILACGLFLFITRNSLWKIRKWKLLSLTLLLASQYFIIEFIYPLFYRNELVLFNSSFNQSELQSLLFSLTTLIFASFLGYQQVHFKLIRFSKFITNILSFTSLPLLSLFLIENSYSQFSTLSQENIVYNALIIGLFYILLSFIFNLRLASILILVSSILLGISNQMMIESRGTPLLFYNIFQLEDGLNIASSVAITFNNRMLQSIIFCFILITYYSCLPKSNIQTLVPFPNSKKVYHMKWTKRCIHLLIGYLAIFTLIPFINRAVVNKVSIDLNYWKMYVTYGEYGLPLSLASFYEDSKISKPKGYTTSTLGSIFEKYPTEIVNQEAQPNIIFIQNESQADFSKLKGINLQPNPLANQHALKDNAIHGTLNVSVYGGGTANTEYEVLTSNPISLLSSNLFPYQQIINQERPSFATYLQNQQYDTVAMHPQSGNNYNRKTVYPLLGFNKSYFLDSEPGIDTLSTLTTERNWPSDQFLFNNLKKLYSQKGSNPLFSFVVTMQGHGGYLTSESSYTREVSINGSTSDYLAETEFLTSMKHTDEAFADLISFFSTYKEPTVIIMYGDHQPTLSQEFYTQFMDTNSPSAKYTTPFVIWANFDIPKKENTTISPNYLVPYLMSILAESKYPLPRTGYHQFLDEAQKSMPILTSWGNLDTTGKAIDNIEELPIYQTYLQLEYNNAIDKQTKLEFFE</sequence>
<dbReference type="GO" id="GO:0005886">
    <property type="term" value="C:plasma membrane"/>
    <property type="evidence" value="ECO:0007669"/>
    <property type="project" value="UniProtKB-SubCell"/>
</dbReference>
<evidence type="ECO:0000256" key="2">
    <source>
        <dbReference type="ARBA" id="ARBA00004936"/>
    </source>
</evidence>
<feature type="transmembrane region" description="Helical" evidence="7">
    <location>
        <begin position="312"/>
        <end position="329"/>
    </location>
</feature>
<gene>
    <name evidence="9" type="ORF">PW252_04365</name>
</gene>
<dbReference type="InterPro" id="IPR017850">
    <property type="entry name" value="Alkaline_phosphatase_core_sf"/>
</dbReference>
<feature type="transmembrane region" description="Helical" evidence="7">
    <location>
        <begin position="185"/>
        <end position="206"/>
    </location>
</feature>
<dbReference type="InterPro" id="IPR050448">
    <property type="entry name" value="OpgB/LTA_synthase_biosynth"/>
</dbReference>
<dbReference type="Gene3D" id="3.40.720.10">
    <property type="entry name" value="Alkaline Phosphatase, subunit A"/>
    <property type="match status" value="1"/>
</dbReference>
<accession>A0AA97A3I9</accession>
<keyword evidence="6 7" id="KW-0472">Membrane</keyword>
<feature type="transmembrane region" description="Helical" evidence="7">
    <location>
        <begin position="405"/>
        <end position="422"/>
    </location>
</feature>
<feature type="domain" description="Sulfatase N-terminal" evidence="8">
    <location>
        <begin position="490"/>
        <end position="779"/>
    </location>
</feature>
<feature type="transmembrane region" description="Helical" evidence="7">
    <location>
        <begin position="287"/>
        <end position="305"/>
    </location>
</feature>
<dbReference type="PANTHER" id="PTHR47371">
    <property type="entry name" value="LIPOTEICHOIC ACID SYNTHASE"/>
    <property type="match status" value="1"/>
</dbReference>
<comment type="subcellular location">
    <subcellularLocation>
        <location evidence="1">Cell membrane</location>
        <topology evidence="1">Multi-pass membrane protein</topology>
    </subcellularLocation>
</comment>
<dbReference type="SUPFAM" id="SSF53649">
    <property type="entry name" value="Alkaline phosphatase-like"/>
    <property type="match status" value="1"/>
</dbReference>
<dbReference type="RefSeq" id="WP_248049556.1">
    <property type="nucleotide sequence ID" value="NZ_CP118735.1"/>
</dbReference>
<keyword evidence="4 7" id="KW-0812">Transmembrane</keyword>
<feature type="transmembrane region" description="Helical" evidence="7">
    <location>
        <begin position="362"/>
        <end position="384"/>
    </location>
</feature>
<evidence type="ECO:0000256" key="1">
    <source>
        <dbReference type="ARBA" id="ARBA00004651"/>
    </source>
</evidence>
<evidence type="ECO:0000256" key="6">
    <source>
        <dbReference type="ARBA" id="ARBA00023136"/>
    </source>
</evidence>
<evidence type="ECO:0000256" key="3">
    <source>
        <dbReference type="ARBA" id="ARBA00022475"/>
    </source>
</evidence>
<feature type="transmembrane region" description="Helical" evidence="7">
    <location>
        <begin position="155"/>
        <end position="173"/>
    </location>
</feature>
<evidence type="ECO:0000256" key="4">
    <source>
        <dbReference type="ARBA" id="ARBA00022692"/>
    </source>
</evidence>